<dbReference type="Proteomes" id="UP000037460">
    <property type="component" value="Unassembled WGS sequence"/>
</dbReference>
<dbReference type="EMBL" id="JWZX01003005">
    <property type="protein sequence ID" value="KOO25214.1"/>
    <property type="molecule type" value="Genomic_DNA"/>
</dbReference>
<dbReference type="OrthoDB" id="10627805at2759"/>
<keyword evidence="3" id="KW-1185">Reference proteome</keyword>
<gene>
    <name evidence="2" type="ORF">Ctob_012911</name>
</gene>
<name>A0A0M0JF44_9EUKA</name>
<dbReference type="SUPFAM" id="SSF54495">
    <property type="entry name" value="UBC-like"/>
    <property type="match status" value="1"/>
</dbReference>
<dbReference type="AlphaFoldDB" id="A0A0M0JF44"/>
<evidence type="ECO:0000313" key="3">
    <source>
        <dbReference type="Proteomes" id="UP000037460"/>
    </source>
</evidence>
<dbReference type="PROSITE" id="PS50908">
    <property type="entry name" value="RWD"/>
    <property type="match status" value="1"/>
</dbReference>
<evidence type="ECO:0000259" key="1">
    <source>
        <dbReference type="PROSITE" id="PS50908"/>
    </source>
</evidence>
<dbReference type="InterPro" id="IPR016135">
    <property type="entry name" value="UBQ-conjugating_enzyme/RWD"/>
</dbReference>
<dbReference type="InterPro" id="IPR006575">
    <property type="entry name" value="RWD_dom"/>
</dbReference>
<evidence type="ECO:0000313" key="2">
    <source>
        <dbReference type="EMBL" id="KOO25214.1"/>
    </source>
</evidence>
<feature type="domain" description="RWD" evidence="1">
    <location>
        <begin position="9"/>
        <end position="131"/>
    </location>
</feature>
<reference evidence="3" key="1">
    <citation type="journal article" date="2015" name="PLoS Genet.">
        <title>Genome Sequence and Transcriptome Analyses of Chrysochromulina tobin: Metabolic Tools for Enhanced Algal Fitness in the Prominent Order Prymnesiales (Haptophyceae).</title>
        <authorList>
            <person name="Hovde B.T."/>
            <person name="Deodato C.R."/>
            <person name="Hunsperger H.M."/>
            <person name="Ryken S.A."/>
            <person name="Yost W."/>
            <person name="Jha R.K."/>
            <person name="Patterson J."/>
            <person name="Monnat R.J. Jr."/>
            <person name="Barlow S.B."/>
            <person name="Starkenburg S.R."/>
            <person name="Cattolico R.A."/>
        </authorList>
    </citation>
    <scope>NUCLEOTIDE SEQUENCE</scope>
    <source>
        <strain evidence="3">CCMP291</strain>
    </source>
</reference>
<organism evidence="2 3">
    <name type="scientific">Chrysochromulina tobinii</name>
    <dbReference type="NCBI Taxonomy" id="1460289"/>
    <lineage>
        <taxon>Eukaryota</taxon>
        <taxon>Haptista</taxon>
        <taxon>Haptophyta</taxon>
        <taxon>Prymnesiophyceae</taxon>
        <taxon>Prymnesiales</taxon>
        <taxon>Chrysochromulinaceae</taxon>
        <taxon>Chrysochromulina</taxon>
    </lineage>
</organism>
<dbReference type="Gene3D" id="3.10.110.10">
    <property type="entry name" value="Ubiquitin Conjugating Enzyme"/>
    <property type="match status" value="1"/>
</dbReference>
<sequence length="228" mass="24844">MELSDDATDEIAALSAILGPDCWLDEEMNGHLVLCVSPEVDSNEEVGCLALEVTMPPNYPADAKVAIVCSSLAQFAHHFEHRVVPAAGFFVPPPEQAAGIEALIMAAIGNRPGEAVVYDVVDAVRQWLEANTLGALPTLEVDADVSAMMADAEVSEDDLELDDEDIDEELIDVMKEVLEDDKEQLKRLREAERLPSGSASQREAIIAVWRSMSKQQRRQLDSGERSAS</sequence>
<accession>A0A0M0JF44</accession>
<comment type="caution">
    <text evidence="2">The sequence shown here is derived from an EMBL/GenBank/DDBJ whole genome shotgun (WGS) entry which is preliminary data.</text>
</comment>
<protein>
    <recommendedName>
        <fullName evidence="1">RWD domain-containing protein</fullName>
    </recommendedName>
</protein>
<dbReference type="Pfam" id="PF05773">
    <property type="entry name" value="RWD"/>
    <property type="match status" value="1"/>
</dbReference>
<proteinExistence type="predicted"/>